<keyword evidence="3" id="KW-1185">Reference proteome</keyword>
<evidence type="ECO:0000256" key="1">
    <source>
        <dbReference type="SAM" id="Phobius"/>
    </source>
</evidence>
<evidence type="ECO:0000313" key="3">
    <source>
        <dbReference type="Proteomes" id="UP000288259"/>
    </source>
</evidence>
<dbReference type="Proteomes" id="UP000288259">
    <property type="component" value="Unassembled WGS sequence"/>
</dbReference>
<comment type="caution">
    <text evidence="2">The sequence shown here is derived from an EMBL/GenBank/DDBJ whole genome shotgun (WGS) entry which is preliminary data.</text>
</comment>
<dbReference type="AlphaFoldDB" id="A0A432YAE3"/>
<proteinExistence type="predicted"/>
<organism evidence="2 3">
    <name type="scientific">Pseudidiomarina insulisalsae</name>
    <dbReference type="NCBI Taxonomy" id="575789"/>
    <lineage>
        <taxon>Bacteria</taxon>
        <taxon>Pseudomonadati</taxon>
        <taxon>Pseudomonadota</taxon>
        <taxon>Gammaproteobacteria</taxon>
        <taxon>Alteromonadales</taxon>
        <taxon>Idiomarinaceae</taxon>
        <taxon>Pseudidiomarina</taxon>
    </lineage>
</organism>
<sequence length="68" mass="7662">MLMASLPFLHDVYLIMASGIADSGEYIVQRGDGWGYYAYLFKKSAFAFLFIWLATLGTKEKSDTPKSE</sequence>
<gene>
    <name evidence="2" type="ORF">CWI71_11665</name>
</gene>
<dbReference type="EMBL" id="PIPY01000014">
    <property type="protein sequence ID" value="RUO57836.1"/>
    <property type="molecule type" value="Genomic_DNA"/>
</dbReference>
<keyword evidence="1" id="KW-1133">Transmembrane helix</keyword>
<keyword evidence="1" id="KW-0472">Membrane</keyword>
<keyword evidence="1" id="KW-0812">Transmembrane</keyword>
<accession>A0A432YAE3</accession>
<evidence type="ECO:0000313" key="2">
    <source>
        <dbReference type="EMBL" id="RUO57836.1"/>
    </source>
</evidence>
<reference evidence="3" key="1">
    <citation type="journal article" date="2018" name="Front. Microbiol.">
        <title>Genome-Based Analysis Reveals the Taxonomy and Diversity of the Family Idiomarinaceae.</title>
        <authorList>
            <person name="Liu Y."/>
            <person name="Lai Q."/>
            <person name="Shao Z."/>
        </authorList>
    </citation>
    <scope>NUCLEOTIDE SEQUENCE [LARGE SCALE GENOMIC DNA]</scope>
    <source>
        <strain evidence="3">CVS-6</strain>
    </source>
</reference>
<name>A0A432YAE3_9GAMM</name>
<protein>
    <submittedName>
        <fullName evidence="2">Uncharacterized protein</fullName>
    </submittedName>
</protein>
<dbReference type="OrthoDB" id="9930086at2"/>
<feature type="transmembrane region" description="Helical" evidence="1">
    <location>
        <begin position="36"/>
        <end position="56"/>
    </location>
</feature>